<sequence length="227" mass="27102">MTRTVYFKMKDVDSNCRLDEFPHYCGLCQKNIEPIFISLVYVNRKMGFDNEMEAVFQCTNLKCNSLMICYYHRTEGTEPFELKRTTPHRHVEKEFNEDIKKVSSNFAEIYNQSYEAEQDDLNHISGLGYRKALEFLIKDYLVFLHSDKGKESKERYFRMPLSQCIDQLENERIKQMSKRAAWLGNDEAHYLRKWEDKDVNDLKILIEVVVHYISMDIAAKRYLDEMN</sequence>
<accession>A0A6N8FHU2</accession>
<dbReference type="RefSeq" id="WP_196493808.1">
    <property type="nucleotide sequence ID" value="NZ_WOCA01000009.1"/>
</dbReference>
<evidence type="ECO:0000313" key="1">
    <source>
        <dbReference type="EMBL" id="MUK89160.1"/>
    </source>
</evidence>
<dbReference type="AlphaFoldDB" id="A0A6N8FHU2"/>
<comment type="caution">
    <text evidence="1">The sequence shown here is derived from an EMBL/GenBank/DDBJ whole genome shotgun (WGS) entry which is preliminary data.</text>
</comment>
<protein>
    <submittedName>
        <fullName evidence="1">DUF4145 domain-containing protein</fullName>
    </submittedName>
</protein>
<proteinExistence type="predicted"/>
<evidence type="ECO:0000313" key="2">
    <source>
        <dbReference type="Proteomes" id="UP000469125"/>
    </source>
</evidence>
<dbReference type="Proteomes" id="UP000469125">
    <property type="component" value="Unassembled WGS sequence"/>
</dbReference>
<gene>
    <name evidence="1" type="ORF">GMD78_12330</name>
</gene>
<name>A0A6N8FHU2_9BACI</name>
<reference evidence="1 2" key="1">
    <citation type="submission" date="2019-11" db="EMBL/GenBank/DDBJ databases">
        <authorList>
            <person name="Li X."/>
        </authorList>
    </citation>
    <scope>NUCLEOTIDE SEQUENCE [LARGE SCALE GENOMIC DNA]</scope>
    <source>
        <strain evidence="1 2">L9</strain>
    </source>
</reference>
<organism evidence="1 2">
    <name type="scientific">Ornithinibacillus caprae</name>
    <dbReference type="NCBI Taxonomy" id="2678566"/>
    <lineage>
        <taxon>Bacteria</taxon>
        <taxon>Bacillati</taxon>
        <taxon>Bacillota</taxon>
        <taxon>Bacilli</taxon>
        <taxon>Bacillales</taxon>
        <taxon>Bacillaceae</taxon>
        <taxon>Ornithinibacillus</taxon>
    </lineage>
</organism>
<keyword evidence="2" id="KW-1185">Reference proteome</keyword>
<dbReference type="EMBL" id="WOCA01000009">
    <property type="protein sequence ID" value="MUK89160.1"/>
    <property type="molecule type" value="Genomic_DNA"/>
</dbReference>